<dbReference type="CDD" id="cd01167">
    <property type="entry name" value="bac_FRK"/>
    <property type="match status" value="1"/>
</dbReference>
<evidence type="ECO:0000313" key="7">
    <source>
        <dbReference type="EMBL" id="SCC30600.1"/>
    </source>
</evidence>
<dbReference type="Gene3D" id="3.40.1190.20">
    <property type="match status" value="1"/>
</dbReference>
<evidence type="ECO:0000313" key="8">
    <source>
        <dbReference type="Proteomes" id="UP000198975"/>
    </source>
</evidence>
<dbReference type="OrthoDB" id="9779730at2"/>
<sequence length="308" mass="32885">MSARVWCLGDAVVDLLPDGPGRLMQCPGGAPANVAVGIARLQGNSGFVGRVGDDPFGRFMQQTLAHEQVDTAFMSADLAQRTSTVVVALDNDGERSFTFMVRPSADLFLTSQDLPEFQRGEWLHCCSIALSAEPSRSAAFTAMQNIRAAGGFVSFDPNIRHDLWTDDEQLHQCLRQALTLADVVKLSEEELAFISGSPHPGTSMQTLAERYGISLLLVTQGKAGVQAWHSGKLYHYPTLPVVSVDTTGAGDAFVAGLLWGLAEHGLPDNEPALAARLASAQICGALATTAKGAMTALPYRHQLEEHAA</sequence>
<dbReference type="PANTHER" id="PTHR43085">
    <property type="entry name" value="HEXOKINASE FAMILY MEMBER"/>
    <property type="match status" value="1"/>
</dbReference>
<keyword evidence="8" id="KW-1185">Reference proteome</keyword>
<dbReference type="InterPro" id="IPR050306">
    <property type="entry name" value="PfkB_Carbo_kinase"/>
</dbReference>
<dbReference type="EMBL" id="FMAY01000012">
    <property type="protein sequence ID" value="SCC30600.1"/>
    <property type="molecule type" value="Genomic_DNA"/>
</dbReference>
<evidence type="ECO:0000256" key="4">
    <source>
        <dbReference type="ARBA" id="ARBA00022777"/>
    </source>
</evidence>
<accession>A0A1C4DHA6</accession>
<evidence type="ECO:0000259" key="6">
    <source>
        <dbReference type="Pfam" id="PF00294"/>
    </source>
</evidence>
<dbReference type="Pfam" id="PF00294">
    <property type="entry name" value="PfkB"/>
    <property type="match status" value="1"/>
</dbReference>
<evidence type="ECO:0000256" key="3">
    <source>
        <dbReference type="ARBA" id="ARBA00022741"/>
    </source>
</evidence>
<dbReference type="NCBIfam" id="NF006957">
    <property type="entry name" value="PRK09434.1"/>
    <property type="match status" value="1"/>
</dbReference>
<dbReference type="InterPro" id="IPR011611">
    <property type="entry name" value="PfkB_dom"/>
</dbReference>
<dbReference type="PROSITE" id="PS00584">
    <property type="entry name" value="PFKB_KINASES_2"/>
    <property type="match status" value="1"/>
</dbReference>
<dbReference type="InterPro" id="IPR029056">
    <property type="entry name" value="Ribokinase-like"/>
</dbReference>
<dbReference type="SUPFAM" id="SSF53613">
    <property type="entry name" value="Ribokinase-like"/>
    <property type="match status" value="1"/>
</dbReference>
<gene>
    <name evidence="7" type="ORF">GA0061071_11268</name>
</gene>
<evidence type="ECO:0000256" key="1">
    <source>
        <dbReference type="ARBA" id="ARBA00010688"/>
    </source>
</evidence>
<organism evidence="7 8">
    <name type="scientific">Kosakonia oryzendophytica</name>
    <dbReference type="NCBI Taxonomy" id="1005665"/>
    <lineage>
        <taxon>Bacteria</taxon>
        <taxon>Pseudomonadati</taxon>
        <taxon>Pseudomonadota</taxon>
        <taxon>Gammaproteobacteria</taxon>
        <taxon>Enterobacterales</taxon>
        <taxon>Enterobacteriaceae</taxon>
        <taxon>Kosakonia</taxon>
    </lineage>
</organism>
<keyword evidence="4 7" id="KW-0418">Kinase</keyword>
<dbReference type="InterPro" id="IPR002173">
    <property type="entry name" value="Carboh/pur_kinase_PfkB_CS"/>
</dbReference>
<dbReference type="AlphaFoldDB" id="A0A1C4DHA6"/>
<evidence type="ECO:0000256" key="2">
    <source>
        <dbReference type="ARBA" id="ARBA00022679"/>
    </source>
</evidence>
<dbReference type="RefSeq" id="WP_088236642.1">
    <property type="nucleotide sequence ID" value="NZ_FMAY01000012.1"/>
</dbReference>
<dbReference type="PANTHER" id="PTHR43085:SF1">
    <property type="entry name" value="PSEUDOURIDINE KINASE-RELATED"/>
    <property type="match status" value="1"/>
</dbReference>
<keyword evidence="5" id="KW-0067">ATP-binding</keyword>
<dbReference type="Proteomes" id="UP000198975">
    <property type="component" value="Unassembled WGS sequence"/>
</dbReference>
<evidence type="ECO:0000256" key="5">
    <source>
        <dbReference type="ARBA" id="ARBA00022840"/>
    </source>
</evidence>
<feature type="domain" description="Carbohydrate kinase PfkB" evidence="6">
    <location>
        <begin position="22"/>
        <end position="298"/>
    </location>
</feature>
<name>A0A1C4DHA6_9ENTR</name>
<comment type="similarity">
    <text evidence="1">Belongs to the carbohydrate kinase PfkB family.</text>
</comment>
<proteinExistence type="inferred from homology"/>
<keyword evidence="3" id="KW-0547">Nucleotide-binding</keyword>
<dbReference type="GO" id="GO:0005524">
    <property type="term" value="F:ATP binding"/>
    <property type="evidence" value="ECO:0007669"/>
    <property type="project" value="UniProtKB-KW"/>
</dbReference>
<protein>
    <submittedName>
        <fullName evidence="7">Fructokinase</fullName>
    </submittedName>
</protein>
<reference evidence="8" key="1">
    <citation type="submission" date="2016-08" db="EMBL/GenBank/DDBJ databases">
        <authorList>
            <person name="Varghese N."/>
            <person name="Submissions Spin"/>
        </authorList>
    </citation>
    <scope>NUCLEOTIDE SEQUENCE [LARGE SCALE GENOMIC DNA]</scope>
    <source>
        <strain evidence="8">REICA_082</strain>
    </source>
</reference>
<keyword evidence="2" id="KW-0808">Transferase</keyword>
<dbReference type="GO" id="GO:0016301">
    <property type="term" value="F:kinase activity"/>
    <property type="evidence" value="ECO:0007669"/>
    <property type="project" value="UniProtKB-KW"/>
</dbReference>